<name>A0A841EA43_9ACTN</name>
<dbReference type="RefSeq" id="WP_184634295.1">
    <property type="nucleotide sequence ID" value="NZ_BAABKT010000019.1"/>
</dbReference>
<reference evidence="2 3" key="1">
    <citation type="submission" date="2020-08" db="EMBL/GenBank/DDBJ databases">
        <title>Sequencing the genomes of 1000 actinobacteria strains.</title>
        <authorList>
            <person name="Klenk H.-P."/>
        </authorList>
    </citation>
    <scope>NUCLEOTIDE SEQUENCE [LARGE SCALE GENOMIC DNA]</scope>
    <source>
        <strain evidence="2 3">DSM 44593</strain>
    </source>
</reference>
<dbReference type="Gene3D" id="3.60.40.10">
    <property type="entry name" value="PPM-type phosphatase domain"/>
    <property type="match status" value="1"/>
</dbReference>
<gene>
    <name evidence="2" type="ORF">HNR25_001920</name>
</gene>
<organism evidence="2 3">
    <name type="scientific">Streptomonospora salina</name>
    <dbReference type="NCBI Taxonomy" id="104205"/>
    <lineage>
        <taxon>Bacteria</taxon>
        <taxon>Bacillati</taxon>
        <taxon>Actinomycetota</taxon>
        <taxon>Actinomycetes</taxon>
        <taxon>Streptosporangiales</taxon>
        <taxon>Nocardiopsidaceae</taxon>
        <taxon>Streptomonospora</taxon>
    </lineage>
</organism>
<evidence type="ECO:0000313" key="2">
    <source>
        <dbReference type="EMBL" id="MBB5998169.1"/>
    </source>
</evidence>
<feature type="domain" description="PPM-type phosphatase" evidence="1">
    <location>
        <begin position="30"/>
        <end position="224"/>
    </location>
</feature>
<evidence type="ECO:0000313" key="3">
    <source>
        <dbReference type="Proteomes" id="UP000578077"/>
    </source>
</evidence>
<dbReference type="InterPro" id="IPR001932">
    <property type="entry name" value="PPM-type_phosphatase-like_dom"/>
</dbReference>
<keyword evidence="3" id="KW-1185">Reference proteome</keyword>
<accession>A0A841EA43</accession>
<dbReference type="InterPro" id="IPR036457">
    <property type="entry name" value="PPM-type-like_dom_sf"/>
</dbReference>
<proteinExistence type="predicted"/>
<sequence length="260" mass="27359">MVADQARIGDLEVRAASVVGTWHRTPDPAQPRQDDFRIGHDSSYRHLIVAVADGMSDSRHSDLAATVTCAALVNELRNQLDGGLGLAELDAVSAFTGAASHVAQTAHQRGWHHNDVRAVAIAAVVPTGTTSPGGSREAWLARVGDATAWRRHPAGWEPLTGISGGSGLRTGGLECFLPFTPEAAAASSVSLVAGDVLAITTDGFSDAIAGLPDAETRFAELWRSPVTAPELLRHIDFEARQHHDDRTAAVVWCPVGGECG</sequence>
<evidence type="ECO:0000259" key="1">
    <source>
        <dbReference type="Pfam" id="PF13672"/>
    </source>
</evidence>
<dbReference type="Pfam" id="PF13672">
    <property type="entry name" value="PP2C_2"/>
    <property type="match status" value="1"/>
</dbReference>
<dbReference type="Proteomes" id="UP000578077">
    <property type="component" value="Unassembled WGS sequence"/>
</dbReference>
<comment type="caution">
    <text evidence="2">The sequence shown here is derived from an EMBL/GenBank/DDBJ whole genome shotgun (WGS) entry which is preliminary data.</text>
</comment>
<dbReference type="AlphaFoldDB" id="A0A841EA43"/>
<dbReference type="EMBL" id="JACHLY010000001">
    <property type="protein sequence ID" value="MBB5998169.1"/>
    <property type="molecule type" value="Genomic_DNA"/>
</dbReference>
<protein>
    <submittedName>
        <fullName evidence="2">Serine/threonine protein phosphatase PrpC</fullName>
    </submittedName>
</protein>
<dbReference type="SUPFAM" id="SSF81606">
    <property type="entry name" value="PP2C-like"/>
    <property type="match status" value="1"/>
</dbReference>